<reference evidence="2 3" key="1">
    <citation type="submission" date="2021-05" db="EMBL/GenBank/DDBJ databases">
        <title>Kineosporia and Streptomyces sp. nov. two new marine actinobacteria isolated from Coral.</title>
        <authorList>
            <person name="Buangrab K."/>
            <person name="Sutthacheep M."/>
            <person name="Yeemin T."/>
            <person name="Harunari E."/>
            <person name="Igarashi Y."/>
            <person name="Kanchanasin P."/>
            <person name="Tanasupawat S."/>
            <person name="Phongsopitanun W."/>
        </authorList>
    </citation>
    <scope>NUCLEOTIDE SEQUENCE [LARGE SCALE GENOMIC DNA]</scope>
    <source>
        <strain evidence="2 3">J2-2</strain>
    </source>
</reference>
<dbReference type="EMBL" id="JAHBAY010000007">
    <property type="protein sequence ID" value="MBT0771059.1"/>
    <property type="molecule type" value="Genomic_DNA"/>
</dbReference>
<accession>A0ABS5TL20</accession>
<dbReference type="RefSeq" id="WP_214157334.1">
    <property type="nucleotide sequence ID" value="NZ_JAHBAY010000007.1"/>
</dbReference>
<evidence type="ECO:0000313" key="3">
    <source>
        <dbReference type="Proteomes" id="UP001197247"/>
    </source>
</evidence>
<sequence length="465" mass="51451">MSRLTRLTPTAIVDAVTEASEQRRLARREAERQARELAETAARHAQVAATVNRPLLRAITTWTEPETLAHRPRPVRAQLTGIAGDVQKMMRTPGAAAITSGERSWAEAVPKLVDELLRCAELARAEAPDLTLDITTVLLAARPASRASWRQRALAAEELGDLPTAVRAHQAYLNLTRGDRLGVRERLRRLEDLDDLRLRLATALDTALRAGAPLPGTAADLRDLLLEPTPGPVRDEAVAGLAAAMTRMPVTDLTSPLTQDVLHLAVRWRREVALVPPPLDEDPARDLTVLRLNDLRQRLTGSRVCLVSPHTPRLHGSGLGGRVEDYDVVVRFGPPRNTARDAGTRTDLQVIRHDAIDGWNAQAWLRMILADEPRDWVTAVRGRLVPGRQHAVAEKSLHRPVEIPGDTPDEEPRDAYQLIRLLDVLAVCDTVDLFGFRPEEDFAAAELAWLTPRLEQLDEYAIGVR</sequence>
<name>A0ABS5TL20_9ACTN</name>
<organism evidence="2 3">
    <name type="scientific">Kineosporia corallincola</name>
    <dbReference type="NCBI Taxonomy" id="2835133"/>
    <lineage>
        <taxon>Bacteria</taxon>
        <taxon>Bacillati</taxon>
        <taxon>Actinomycetota</taxon>
        <taxon>Actinomycetes</taxon>
        <taxon>Kineosporiales</taxon>
        <taxon>Kineosporiaceae</taxon>
        <taxon>Kineosporia</taxon>
    </lineage>
</organism>
<keyword evidence="3" id="KW-1185">Reference proteome</keyword>
<proteinExistence type="predicted"/>
<comment type="caution">
    <text evidence="2">The sequence shown here is derived from an EMBL/GenBank/DDBJ whole genome shotgun (WGS) entry which is preliminary data.</text>
</comment>
<evidence type="ECO:0000313" key="2">
    <source>
        <dbReference type="EMBL" id="MBT0771059.1"/>
    </source>
</evidence>
<evidence type="ECO:0000256" key="1">
    <source>
        <dbReference type="SAM" id="Coils"/>
    </source>
</evidence>
<keyword evidence="1" id="KW-0175">Coiled coil</keyword>
<gene>
    <name evidence="2" type="ORF">KIH74_19120</name>
</gene>
<feature type="coiled-coil region" evidence="1">
    <location>
        <begin position="16"/>
        <end position="47"/>
    </location>
</feature>
<protein>
    <submittedName>
        <fullName evidence="2">Uncharacterized protein</fullName>
    </submittedName>
</protein>
<dbReference type="Proteomes" id="UP001197247">
    <property type="component" value="Unassembled WGS sequence"/>
</dbReference>